<dbReference type="PANTHER" id="PTHR43667:SF2">
    <property type="entry name" value="FATTY ACID C-METHYL TRANSFERASE"/>
    <property type="match status" value="1"/>
</dbReference>
<feature type="domain" description="PKMT C-terminal winged helix" evidence="4">
    <location>
        <begin position="428"/>
        <end position="483"/>
    </location>
</feature>
<protein>
    <submittedName>
        <fullName evidence="5">tRNA (Guanine-N(7)-)-methyltransferase</fullName>
    </submittedName>
</protein>
<dbReference type="PANTHER" id="PTHR43667">
    <property type="entry name" value="CYCLOPROPANE-FATTY-ACYL-PHOSPHOLIPID SYNTHASE"/>
    <property type="match status" value="1"/>
</dbReference>
<feature type="domain" description="Methyltransferase regulatory" evidence="2">
    <location>
        <begin position="218"/>
        <end position="300"/>
    </location>
</feature>
<dbReference type="Pfam" id="PF10119">
    <property type="entry name" value="MethyTransf_Reg"/>
    <property type="match status" value="1"/>
</dbReference>
<feature type="region of interest" description="Disordered" evidence="1">
    <location>
        <begin position="487"/>
        <end position="510"/>
    </location>
</feature>
<dbReference type="SUPFAM" id="SSF53335">
    <property type="entry name" value="S-adenosyl-L-methionine-dependent methyltransferases"/>
    <property type="match status" value="1"/>
</dbReference>
<dbReference type="KEGG" id="smam:Mal15_55500"/>
<dbReference type="GO" id="GO:0032259">
    <property type="term" value="P:methylation"/>
    <property type="evidence" value="ECO:0007669"/>
    <property type="project" value="UniProtKB-KW"/>
</dbReference>
<feature type="domain" description="Methyltransferase" evidence="3">
    <location>
        <begin position="48"/>
        <end position="145"/>
    </location>
</feature>
<evidence type="ECO:0000256" key="1">
    <source>
        <dbReference type="SAM" id="MobiDB-lite"/>
    </source>
</evidence>
<evidence type="ECO:0000259" key="2">
    <source>
        <dbReference type="Pfam" id="PF10119"/>
    </source>
</evidence>
<feature type="compositionally biased region" description="Polar residues" evidence="1">
    <location>
        <begin position="539"/>
        <end position="548"/>
    </location>
</feature>
<name>A0A5B9MKN1_9BACT</name>
<dbReference type="InterPro" id="IPR048976">
    <property type="entry name" value="WHD_PKMT"/>
</dbReference>
<gene>
    <name evidence="5" type="ORF">Mal15_55500</name>
</gene>
<evidence type="ECO:0000259" key="4">
    <source>
        <dbReference type="Pfam" id="PF21782"/>
    </source>
</evidence>
<dbReference type="RefSeq" id="WP_167547071.1">
    <property type="nucleotide sequence ID" value="NZ_CP036264.1"/>
</dbReference>
<dbReference type="AlphaFoldDB" id="A0A5B9MKN1"/>
<accession>A0A5B9MKN1</accession>
<keyword evidence="6" id="KW-1185">Reference proteome</keyword>
<evidence type="ECO:0000313" key="6">
    <source>
        <dbReference type="Proteomes" id="UP000321353"/>
    </source>
</evidence>
<evidence type="ECO:0000313" key="5">
    <source>
        <dbReference type="EMBL" id="QEG01474.1"/>
    </source>
</evidence>
<dbReference type="Proteomes" id="UP000321353">
    <property type="component" value="Chromosome"/>
</dbReference>
<dbReference type="Pfam" id="PF13649">
    <property type="entry name" value="Methyltransf_25"/>
    <property type="match status" value="1"/>
</dbReference>
<dbReference type="InterPro" id="IPR018773">
    <property type="entry name" value="MeTrfase_reg_dom_prd"/>
</dbReference>
<dbReference type="CDD" id="cd02440">
    <property type="entry name" value="AdoMet_MTases"/>
    <property type="match status" value="1"/>
</dbReference>
<dbReference type="Pfam" id="PF21782">
    <property type="entry name" value="WHD_PKMT"/>
    <property type="match status" value="1"/>
</dbReference>
<dbReference type="Gene3D" id="3.40.50.150">
    <property type="entry name" value="Vaccinia Virus protein VP39"/>
    <property type="match status" value="1"/>
</dbReference>
<keyword evidence="5" id="KW-0489">Methyltransferase</keyword>
<dbReference type="InterPro" id="IPR041698">
    <property type="entry name" value="Methyltransf_25"/>
</dbReference>
<proteinExistence type="predicted"/>
<sequence length="548" mass="61239">MSTESSQPFSYDEYPYASYPYASSHPRNLAALAHLFGMKPADVSRCRVLEIGCAAGGNLIPMAARYPQSRFLGLDASKRQIDEGIPAIDALSLDNITLRHQDILEFDASEGEFDYIICHGVYSWVPPAVQAKILSVCRQHLSESGLAYISYNTYPGWYLRRGVREMMSYHASGFDETQTKINQSRALVDFLVSAVQPNQDAYEKLLHEELSVVRGSEDSYIYHEHLEDYNEPLFFHQFVSRTEANELRFMCEAQFGSMIPSEYSEETRQTLSKIAPGLVQMEQYLDFLRNRKFRQSVLCHREVQLDRAIQPERLEGLYVNAPLAELDPEDTSAESPARVFEHASGRTLTVGNAVQAEALRHLAAIWPSDISIDALTEVARQAIPGEQRPGVQECKKELYETFLELYSSSLVGLYATPAGCSSEIGTTPGTTALVRWQAETGSRVTNLRHESVHLDDFEREIVKRMDGQATIDQITADLLQYGVALQSGAPDSEPSLPRAEVQSVTPTSITPTHEQLRAVVGQKLRRFAQTGLLTPPTDPTQKYSPTAS</sequence>
<reference evidence="5 6" key="1">
    <citation type="submission" date="2019-02" db="EMBL/GenBank/DDBJ databases">
        <title>Planctomycetal bacteria perform biofilm scaping via a novel small molecule.</title>
        <authorList>
            <person name="Jeske O."/>
            <person name="Boedeker C."/>
            <person name="Wiegand S."/>
            <person name="Breitling P."/>
            <person name="Kallscheuer N."/>
            <person name="Jogler M."/>
            <person name="Rohde M."/>
            <person name="Petersen J."/>
            <person name="Medema M.H."/>
            <person name="Surup F."/>
            <person name="Jogler C."/>
        </authorList>
    </citation>
    <scope>NUCLEOTIDE SEQUENCE [LARGE SCALE GENOMIC DNA]</scope>
    <source>
        <strain evidence="5 6">Mal15</strain>
    </source>
</reference>
<feature type="region of interest" description="Disordered" evidence="1">
    <location>
        <begin position="528"/>
        <end position="548"/>
    </location>
</feature>
<dbReference type="InterPro" id="IPR050723">
    <property type="entry name" value="CFA/CMAS"/>
</dbReference>
<keyword evidence="5" id="KW-0808">Transferase</keyword>
<dbReference type="InterPro" id="IPR029063">
    <property type="entry name" value="SAM-dependent_MTases_sf"/>
</dbReference>
<dbReference type="EMBL" id="CP036264">
    <property type="protein sequence ID" value="QEG01474.1"/>
    <property type="molecule type" value="Genomic_DNA"/>
</dbReference>
<organism evidence="5 6">
    <name type="scientific">Stieleria maiorica</name>
    <dbReference type="NCBI Taxonomy" id="2795974"/>
    <lineage>
        <taxon>Bacteria</taxon>
        <taxon>Pseudomonadati</taxon>
        <taxon>Planctomycetota</taxon>
        <taxon>Planctomycetia</taxon>
        <taxon>Pirellulales</taxon>
        <taxon>Pirellulaceae</taxon>
        <taxon>Stieleria</taxon>
    </lineage>
</organism>
<evidence type="ECO:0000259" key="3">
    <source>
        <dbReference type="Pfam" id="PF13649"/>
    </source>
</evidence>
<dbReference type="GO" id="GO:0008168">
    <property type="term" value="F:methyltransferase activity"/>
    <property type="evidence" value="ECO:0007669"/>
    <property type="project" value="UniProtKB-KW"/>
</dbReference>